<evidence type="ECO:0000256" key="1">
    <source>
        <dbReference type="SAM" id="MobiDB-lite"/>
    </source>
</evidence>
<dbReference type="RefSeq" id="WP_199756537.1">
    <property type="nucleotide sequence ID" value="NZ_VLKU01000005.1"/>
</dbReference>
<keyword evidence="2" id="KW-1133">Transmembrane helix</keyword>
<protein>
    <submittedName>
        <fullName evidence="3">Uncharacterized protein</fullName>
    </submittedName>
</protein>
<evidence type="ECO:0000256" key="2">
    <source>
        <dbReference type="SAM" id="Phobius"/>
    </source>
</evidence>
<dbReference type="Proteomes" id="UP000316225">
    <property type="component" value="Unassembled WGS sequence"/>
</dbReference>
<keyword evidence="4" id="KW-1185">Reference proteome</keyword>
<gene>
    <name evidence="3" type="ORF">IQ24_02009</name>
</gene>
<feature type="compositionally biased region" description="Low complexity" evidence="1">
    <location>
        <begin position="76"/>
        <end position="157"/>
    </location>
</feature>
<proteinExistence type="predicted"/>
<dbReference type="AlphaFoldDB" id="A0A562NR21"/>
<keyword evidence="2" id="KW-0472">Membrane</keyword>
<reference evidence="3 4" key="1">
    <citation type="journal article" date="2015" name="Stand. Genomic Sci.">
        <title>Genomic Encyclopedia of Bacterial and Archaeal Type Strains, Phase III: the genomes of soil and plant-associated and newly described type strains.</title>
        <authorList>
            <person name="Whitman W.B."/>
            <person name="Woyke T."/>
            <person name="Klenk H.P."/>
            <person name="Zhou Y."/>
            <person name="Lilburn T.G."/>
            <person name="Beck B.J."/>
            <person name="De Vos P."/>
            <person name="Vandamme P."/>
            <person name="Eisen J.A."/>
            <person name="Garrity G."/>
            <person name="Hugenholtz P."/>
            <person name="Kyrpides N.C."/>
        </authorList>
    </citation>
    <scope>NUCLEOTIDE SEQUENCE [LARGE SCALE GENOMIC DNA]</scope>
    <source>
        <strain evidence="3 4">CGMCC 1.5364</strain>
    </source>
</reference>
<feature type="transmembrane region" description="Helical" evidence="2">
    <location>
        <begin position="6"/>
        <end position="25"/>
    </location>
</feature>
<name>A0A562NR21_9RHOB</name>
<sequence length="157" mass="14929">MTDILIIAGTVLCALSVLLAIIAVAQTRAPRGAALALVLGIAALFGGAYTSDAPFNVDSVTGAWKRLTAGQVSLSTDPVTAPEPAADAPAADVPAADAPATPSADAPAAEAPAAEAPAAEAPAADAPATEAPAAEAPAAEAPATDAPASTEAPATSN</sequence>
<comment type="caution">
    <text evidence="3">The sequence shown here is derived from an EMBL/GenBank/DDBJ whole genome shotgun (WGS) entry which is preliminary data.</text>
</comment>
<feature type="region of interest" description="Disordered" evidence="1">
    <location>
        <begin position="74"/>
        <end position="157"/>
    </location>
</feature>
<accession>A0A562NR21</accession>
<keyword evidence="2" id="KW-0812">Transmembrane</keyword>
<evidence type="ECO:0000313" key="3">
    <source>
        <dbReference type="EMBL" id="TWI34491.1"/>
    </source>
</evidence>
<organism evidence="3 4">
    <name type="scientific">Paracoccus sulfuroxidans</name>
    <dbReference type="NCBI Taxonomy" id="384678"/>
    <lineage>
        <taxon>Bacteria</taxon>
        <taxon>Pseudomonadati</taxon>
        <taxon>Pseudomonadota</taxon>
        <taxon>Alphaproteobacteria</taxon>
        <taxon>Rhodobacterales</taxon>
        <taxon>Paracoccaceae</taxon>
        <taxon>Paracoccus</taxon>
    </lineage>
</organism>
<evidence type="ECO:0000313" key="4">
    <source>
        <dbReference type="Proteomes" id="UP000316225"/>
    </source>
</evidence>
<dbReference type="EMBL" id="VLKU01000005">
    <property type="protein sequence ID" value="TWI34491.1"/>
    <property type="molecule type" value="Genomic_DNA"/>
</dbReference>
<feature type="transmembrane region" description="Helical" evidence="2">
    <location>
        <begin position="32"/>
        <end position="49"/>
    </location>
</feature>